<keyword evidence="7 9" id="KW-1133">Transmembrane helix</keyword>
<dbReference type="CDD" id="cd13962">
    <property type="entry name" value="PT_UbiA_UBIAD1"/>
    <property type="match status" value="1"/>
</dbReference>
<dbReference type="UniPathway" id="UPA00079"/>
<keyword evidence="4" id="KW-1003">Cell membrane</keyword>
<keyword evidence="6 9" id="KW-0812">Transmembrane</keyword>
<feature type="transmembrane region" description="Helical" evidence="9">
    <location>
        <begin position="156"/>
        <end position="174"/>
    </location>
</feature>
<dbReference type="GO" id="GO:0042371">
    <property type="term" value="P:vitamin K biosynthetic process"/>
    <property type="evidence" value="ECO:0007669"/>
    <property type="project" value="TreeGrafter"/>
</dbReference>
<protein>
    <submittedName>
        <fullName evidence="10">4-dihydroxy-2-naphthoate octaprenyltransferase</fullName>
        <ecNumber evidence="10">2.5.1.74</ecNumber>
    </submittedName>
</protein>
<gene>
    <name evidence="10" type="ORF">EZS26_001690</name>
</gene>
<evidence type="ECO:0000256" key="5">
    <source>
        <dbReference type="ARBA" id="ARBA00022679"/>
    </source>
</evidence>
<evidence type="ECO:0000256" key="4">
    <source>
        <dbReference type="ARBA" id="ARBA00022475"/>
    </source>
</evidence>
<dbReference type="EMBL" id="SNRX01000010">
    <property type="protein sequence ID" value="KAA6302089.1"/>
    <property type="molecule type" value="Genomic_DNA"/>
</dbReference>
<feature type="transmembrane region" description="Helical" evidence="9">
    <location>
        <begin position="41"/>
        <end position="59"/>
    </location>
</feature>
<feature type="transmembrane region" description="Helical" evidence="9">
    <location>
        <begin position="101"/>
        <end position="121"/>
    </location>
</feature>
<dbReference type="InterPro" id="IPR000537">
    <property type="entry name" value="UbiA_prenyltransferase"/>
</dbReference>
<dbReference type="Pfam" id="PF01040">
    <property type="entry name" value="UbiA"/>
    <property type="match status" value="1"/>
</dbReference>
<dbReference type="PANTHER" id="PTHR13929:SF0">
    <property type="entry name" value="UBIA PRENYLTRANSFERASE DOMAIN-CONTAINING PROTEIN 1"/>
    <property type="match status" value="1"/>
</dbReference>
<feature type="transmembrane region" description="Helical" evidence="9">
    <location>
        <begin position="226"/>
        <end position="249"/>
    </location>
</feature>
<comment type="subcellular location">
    <subcellularLocation>
        <location evidence="1">Membrane</location>
        <topology evidence="1">Multi-pass membrane protein</topology>
    </subcellularLocation>
</comment>
<accession>A0A5M8P0Y5</accession>
<keyword evidence="8 9" id="KW-0472">Membrane</keyword>
<dbReference type="InterPro" id="IPR026046">
    <property type="entry name" value="UBIAD1"/>
</dbReference>
<dbReference type="GO" id="GO:0016020">
    <property type="term" value="C:membrane"/>
    <property type="evidence" value="ECO:0007669"/>
    <property type="project" value="UniProtKB-SubCell"/>
</dbReference>
<feature type="transmembrane region" description="Helical" evidence="9">
    <location>
        <begin position="180"/>
        <end position="205"/>
    </location>
</feature>
<comment type="caution">
    <text evidence="10">The sequence shown here is derived from an EMBL/GenBank/DDBJ whole genome shotgun (WGS) entry which is preliminary data.</text>
</comment>
<evidence type="ECO:0000256" key="3">
    <source>
        <dbReference type="ARBA" id="ARBA00022428"/>
    </source>
</evidence>
<dbReference type="Gene3D" id="1.10.357.140">
    <property type="entry name" value="UbiA prenyltransferase"/>
    <property type="match status" value="1"/>
</dbReference>
<evidence type="ECO:0000256" key="8">
    <source>
        <dbReference type="ARBA" id="ARBA00023136"/>
    </source>
</evidence>
<dbReference type="EC" id="2.5.1.74" evidence="10"/>
<dbReference type="GO" id="GO:0009234">
    <property type="term" value="P:menaquinone biosynthetic process"/>
    <property type="evidence" value="ECO:0007669"/>
    <property type="project" value="UniProtKB-UniPathway"/>
</dbReference>
<comment type="pathway">
    <text evidence="2">Quinol/quinone metabolism; menaquinone biosynthesis.</text>
</comment>
<sequence>MIHTIRFWLNNARTTALAQSLLPAVLAFCMATQVEGFSAGLGFMAVIGAMLAHLSMNLFDDYFDYRIKGSEFRDAMARKGFRARISKCAYLTTGKATLKQLLIACIVFSAVACVFGAVIWWFRGNAILWLTLIAGGLGVSYSGAPLRLSYHGLGELVIGLLFGPMLMAGVYYAACGHFDWSVAFVSVPVGLLVANVVYTHAIMDYEPDKEVGKMTFAVLLKSKKRMLAASFFILFAPFAGIIGGVVSGYLSLCYLLTLLVLPMAVSLFYLMIAFVRRPEKKFRPRWWMGPMEHWQSIQQANLDWFMIRWYLSRNLLSFFCLIIILIVFIF</sequence>
<dbReference type="PANTHER" id="PTHR13929">
    <property type="entry name" value="1,4-DIHYDROXY-2-NAPHTHOATE OCTAPRENYLTRANSFERASE"/>
    <property type="match status" value="1"/>
</dbReference>
<dbReference type="GO" id="GO:0046428">
    <property type="term" value="F:1,4-dihydroxy-2-naphthoate polyprenyltransferase activity"/>
    <property type="evidence" value="ECO:0007669"/>
    <property type="project" value="UniProtKB-EC"/>
</dbReference>
<feature type="transmembrane region" description="Helical" evidence="9">
    <location>
        <begin position="310"/>
        <end position="329"/>
    </location>
</feature>
<dbReference type="AlphaFoldDB" id="A0A5M8P0Y5"/>
<evidence type="ECO:0000313" key="11">
    <source>
        <dbReference type="Proteomes" id="UP000324575"/>
    </source>
</evidence>
<dbReference type="InterPro" id="IPR044878">
    <property type="entry name" value="UbiA_sf"/>
</dbReference>
<dbReference type="PIRSF" id="PIRSF005355">
    <property type="entry name" value="UBIAD1"/>
    <property type="match status" value="1"/>
</dbReference>
<feature type="transmembrane region" description="Helical" evidence="9">
    <location>
        <begin position="255"/>
        <end position="275"/>
    </location>
</feature>
<evidence type="ECO:0000256" key="6">
    <source>
        <dbReference type="ARBA" id="ARBA00022692"/>
    </source>
</evidence>
<evidence type="ECO:0000256" key="7">
    <source>
        <dbReference type="ARBA" id="ARBA00022989"/>
    </source>
</evidence>
<evidence type="ECO:0000313" key="10">
    <source>
        <dbReference type="EMBL" id="KAA6302089.1"/>
    </source>
</evidence>
<dbReference type="Proteomes" id="UP000324575">
    <property type="component" value="Unassembled WGS sequence"/>
</dbReference>
<dbReference type="Gene3D" id="1.20.120.1780">
    <property type="entry name" value="UbiA prenyltransferase"/>
    <property type="match status" value="1"/>
</dbReference>
<evidence type="ECO:0000256" key="1">
    <source>
        <dbReference type="ARBA" id="ARBA00004141"/>
    </source>
</evidence>
<reference evidence="10 11" key="1">
    <citation type="submission" date="2019-03" db="EMBL/GenBank/DDBJ databases">
        <title>Single cell metagenomics reveals metabolic interactions within the superorganism composed of flagellate Streblomastix strix and complex community of Bacteroidetes bacteria on its surface.</title>
        <authorList>
            <person name="Treitli S.C."/>
            <person name="Kolisko M."/>
            <person name="Husnik F."/>
            <person name="Keeling P."/>
            <person name="Hampl V."/>
        </authorList>
    </citation>
    <scope>NUCLEOTIDE SEQUENCE [LARGE SCALE GENOMIC DNA]</scope>
    <source>
        <strain evidence="10">St1</strain>
    </source>
</reference>
<organism evidence="10 11">
    <name type="scientific">Candidatus Ordinivivax streblomastigis</name>
    <dbReference type="NCBI Taxonomy" id="2540710"/>
    <lineage>
        <taxon>Bacteria</taxon>
        <taxon>Pseudomonadati</taxon>
        <taxon>Bacteroidota</taxon>
        <taxon>Bacteroidia</taxon>
        <taxon>Bacteroidales</taxon>
        <taxon>Candidatus Ordinivivax</taxon>
    </lineage>
</organism>
<proteinExistence type="predicted"/>
<keyword evidence="3" id="KW-0474">Menaquinone biosynthesis</keyword>
<evidence type="ECO:0000256" key="9">
    <source>
        <dbReference type="SAM" id="Phobius"/>
    </source>
</evidence>
<evidence type="ECO:0000256" key="2">
    <source>
        <dbReference type="ARBA" id="ARBA00004863"/>
    </source>
</evidence>
<keyword evidence="5 10" id="KW-0808">Transferase</keyword>
<name>A0A5M8P0Y5_9BACT</name>
<feature type="transmembrane region" description="Helical" evidence="9">
    <location>
        <begin position="127"/>
        <end position="144"/>
    </location>
</feature>